<dbReference type="InterPro" id="IPR002577">
    <property type="entry name" value="HTH_HxlR"/>
</dbReference>
<dbReference type="InterPro" id="IPR036390">
    <property type="entry name" value="WH_DNA-bd_sf"/>
</dbReference>
<evidence type="ECO:0000256" key="2">
    <source>
        <dbReference type="ARBA" id="ARBA00023125"/>
    </source>
</evidence>
<dbReference type="GO" id="GO:0003677">
    <property type="term" value="F:DNA binding"/>
    <property type="evidence" value="ECO:0007669"/>
    <property type="project" value="UniProtKB-KW"/>
</dbReference>
<dbReference type="Gene3D" id="1.10.10.10">
    <property type="entry name" value="Winged helix-like DNA-binding domain superfamily/Winged helix DNA-binding domain"/>
    <property type="match status" value="1"/>
</dbReference>
<evidence type="ECO:0000259" key="4">
    <source>
        <dbReference type="PROSITE" id="PS51118"/>
    </source>
</evidence>
<dbReference type="InterPro" id="IPR036388">
    <property type="entry name" value="WH-like_DNA-bd_sf"/>
</dbReference>
<feature type="domain" description="HTH hxlR-type" evidence="4">
    <location>
        <begin position="9"/>
        <end position="107"/>
    </location>
</feature>
<keyword evidence="3" id="KW-0804">Transcription</keyword>
<sequence>MNKKYNLPCNIANTLDLIGDRWTLLIIRELLNGTSKFNEIKTSLSGIAPNILSDRLQMLEQEGIVSSKLYRKHPPRYEYELTRKGKDLRHVLNALAIWGNRHLEPKYMKLVHTDCNHEVKIHYYCPNCDTTVKEVEYVPNSPRAANT</sequence>
<dbReference type="Pfam" id="PF01638">
    <property type="entry name" value="HxlR"/>
    <property type="match status" value="1"/>
</dbReference>
<evidence type="ECO:0000256" key="1">
    <source>
        <dbReference type="ARBA" id="ARBA00023015"/>
    </source>
</evidence>
<name>A0A292YN25_9BACL</name>
<gene>
    <name evidence="5" type="ORF">EFBL_1925</name>
</gene>
<dbReference type="InterPro" id="IPR011991">
    <property type="entry name" value="ArsR-like_HTH"/>
</dbReference>
<proteinExistence type="predicted"/>
<keyword evidence="2" id="KW-0238">DNA-binding</keyword>
<keyword evidence="1" id="KW-0805">Transcription regulation</keyword>
<dbReference type="PANTHER" id="PTHR33204">
    <property type="entry name" value="TRANSCRIPTIONAL REGULATOR, MARR FAMILY"/>
    <property type="match status" value="1"/>
</dbReference>
<organism evidence="5 6">
    <name type="scientific">Effusibacillus lacus</name>
    <dbReference type="NCBI Taxonomy" id="1348429"/>
    <lineage>
        <taxon>Bacteria</taxon>
        <taxon>Bacillati</taxon>
        <taxon>Bacillota</taxon>
        <taxon>Bacilli</taxon>
        <taxon>Bacillales</taxon>
        <taxon>Alicyclobacillaceae</taxon>
        <taxon>Effusibacillus</taxon>
    </lineage>
</organism>
<dbReference type="EMBL" id="BDUF01000055">
    <property type="protein sequence ID" value="GAX90299.1"/>
    <property type="molecule type" value="Genomic_DNA"/>
</dbReference>
<keyword evidence="6" id="KW-1185">Reference proteome</keyword>
<dbReference type="Proteomes" id="UP000217785">
    <property type="component" value="Unassembled WGS sequence"/>
</dbReference>
<protein>
    <submittedName>
        <fullName evidence="5">Transcriptional regulator</fullName>
    </submittedName>
</protein>
<dbReference type="CDD" id="cd00090">
    <property type="entry name" value="HTH_ARSR"/>
    <property type="match status" value="1"/>
</dbReference>
<dbReference type="PROSITE" id="PS51118">
    <property type="entry name" value="HTH_HXLR"/>
    <property type="match status" value="1"/>
</dbReference>
<accession>A0A292YN25</accession>
<dbReference type="RefSeq" id="WP_096182020.1">
    <property type="nucleotide sequence ID" value="NZ_BDUF01000055.1"/>
</dbReference>
<dbReference type="PANTHER" id="PTHR33204:SF18">
    <property type="entry name" value="TRANSCRIPTIONAL REGULATORY PROTEIN"/>
    <property type="match status" value="1"/>
</dbReference>
<dbReference type="AlphaFoldDB" id="A0A292YN25"/>
<dbReference type="OrthoDB" id="9791143at2"/>
<dbReference type="SUPFAM" id="SSF46785">
    <property type="entry name" value="Winged helix' DNA-binding domain"/>
    <property type="match status" value="1"/>
</dbReference>
<evidence type="ECO:0000313" key="5">
    <source>
        <dbReference type="EMBL" id="GAX90299.1"/>
    </source>
</evidence>
<reference evidence="6" key="1">
    <citation type="submission" date="2017-07" db="EMBL/GenBank/DDBJ databases">
        <title>Draft genome sequence of Effusibacillus lacus strain skLN1.</title>
        <authorList>
            <person name="Watanabe M."/>
            <person name="Kojima H."/>
            <person name="Fukui M."/>
        </authorList>
    </citation>
    <scope>NUCLEOTIDE SEQUENCE [LARGE SCALE GENOMIC DNA]</scope>
    <source>
        <strain evidence="6">skLN1</strain>
    </source>
</reference>
<evidence type="ECO:0000313" key="6">
    <source>
        <dbReference type="Proteomes" id="UP000217785"/>
    </source>
</evidence>
<evidence type="ECO:0000256" key="3">
    <source>
        <dbReference type="ARBA" id="ARBA00023163"/>
    </source>
</evidence>
<comment type="caution">
    <text evidence="5">The sequence shown here is derived from an EMBL/GenBank/DDBJ whole genome shotgun (WGS) entry which is preliminary data.</text>
</comment>